<dbReference type="InterPro" id="IPR003738">
    <property type="entry name" value="SRAP"/>
</dbReference>
<dbReference type="GO" id="GO:0006508">
    <property type="term" value="P:proteolysis"/>
    <property type="evidence" value="ECO:0007669"/>
    <property type="project" value="UniProtKB-KW"/>
</dbReference>
<evidence type="ECO:0000256" key="7">
    <source>
        <dbReference type="ARBA" id="ARBA00023239"/>
    </source>
</evidence>
<dbReference type="GO" id="GO:0003697">
    <property type="term" value="F:single-stranded DNA binding"/>
    <property type="evidence" value="ECO:0007669"/>
    <property type="project" value="InterPro"/>
</dbReference>
<reference evidence="9 10" key="1">
    <citation type="submission" date="2014-08" db="EMBL/GenBank/DDBJ databases">
        <title>Draft genome sequence of a novel L-asparaginase producing marine bacterium, Halomonas campaniensis.</title>
        <authorList>
            <person name="Sundarakrishnan B."/>
            <person name="Moushumi Priya A."/>
            <person name="Raman G."/>
            <person name="Sakthivel N."/>
            <person name="Park S."/>
            <person name="Jayachandran S."/>
        </authorList>
    </citation>
    <scope>NUCLEOTIDE SEQUENCE [LARGE SCALE GENOMIC DNA]</scope>
    <source>
        <strain evidence="9 10">SK03</strain>
    </source>
</reference>
<keyword evidence="7" id="KW-0456">Lyase</keyword>
<comment type="similarity">
    <text evidence="1 8">Belongs to the SOS response-associated peptidase family.</text>
</comment>
<comment type="caution">
    <text evidence="9">The sequence shown here is derived from an EMBL/GenBank/DDBJ whole genome shotgun (WGS) entry which is preliminary data.</text>
</comment>
<sequence>MCGRFALFTPLERLAAQVGASVPDSNLRPRYNVAPGTWIAVMYQASENEQPIIDEMWWGYRPRWAKSTGSQPINARVETVATNAYFKSAFSKHRCLIPADGWYEWIKDSKPKQPHYICRKDREPLFFAGLFAERDDGSMGCAIVTEPGRGRAAEVHDRMPLILDDDSLKHWLAPDITDRETIRSLVRHINANLVEHWAVSTAVNKPAEGQGEELINPA</sequence>
<dbReference type="Proteomes" id="UP000197334">
    <property type="component" value="Unassembled WGS sequence"/>
</dbReference>
<keyword evidence="6" id="KW-0238">DNA-binding</keyword>
<evidence type="ECO:0000256" key="3">
    <source>
        <dbReference type="ARBA" id="ARBA00022763"/>
    </source>
</evidence>
<name>A0A246RZ37_9GAMM</name>
<keyword evidence="4 8" id="KW-0378">Hydrolase</keyword>
<dbReference type="GO" id="GO:0016829">
    <property type="term" value="F:lyase activity"/>
    <property type="evidence" value="ECO:0007669"/>
    <property type="project" value="UniProtKB-KW"/>
</dbReference>
<dbReference type="PANTHER" id="PTHR13604">
    <property type="entry name" value="DC12-RELATED"/>
    <property type="match status" value="1"/>
</dbReference>
<gene>
    <name evidence="9" type="ORF">JI62_11495</name>
</gene>
<protein>
    <recommendedName>
        <fullName evidence="8">Abasic site processing protein</fullName>
        <ecNumber evidence="8">3.4.-.-</ecNumber>
    </recommendedName>
</protein>
<dbReference type="PANTHER" id="PTHR13604:SF0">
    <property type="entry name" value="ABASIC SITE PROCESSING PROTEIN HMCES"/>
    <property type="match status" value="1"/>
</dbReference>
<evidence type="ECO:0000256" key="4">
    <source>
        <dbReference type="ARBA" id="ARBA00022801"/>
    </source>
</evidence>
<dbReference type="EMBL" id="JPUA01000032">
    <property type="protein sequence ID" value="OWV29433.1"/>
    <property type="molecule type" value="Genomic_DNA"/>
</dbReference>
<organism evidence="9 10">
    <name type="scientific">Halomonas campaniensis</name>
    <dbReference type="NCBI Taxonomy" id="213554"/>
    <lineage>
        <taxon>Bacteria</taxon>
        <taxon>Pseudomonadati</taxon>
        <taxon>Pseudomonadota</taxon>
        <taxon>Gammaproteobacteria</taxon>
        <taxon>Oceanospirillales</taxon>
        <taxon>Halomonadaceae</taxon>
        <taxon>Halomonas</taxon>
    </lineage>
</organism>
<keyword evidence="2 8" id="KW-0645">Protease</keyword>
<evidence type="ECO:0000256" key="6">
    <source>
        <dbReference type="ARBA" id="ARBA00023125"/>
    </source>
</evidence>
<dbReference type="Pfam" id="PF02586">
    <property type="entry name" value="SRAP"/>
    <property type="match status" value="1"/>
</dbReference>
<keyword evidence="10" id="KW-1185">Reference proteome</keyword>
<keyword evidence="5" id="KW-0190">Covalent protein-DNA linkage</keyword>
<dbReference type="RefSeq" id="WP_088700320.1">
    <property type="nucleotide sequence ID" value="NZ_JPUA01000032.1"/>
</dbReference>
<dbReference type="SUPFAM" id="SSF143081">
    <property type="entry name" value="BB1717-like"/>
    <property type="match status" value="1"/>
</dbReference>
<dbReference type="AlphaFoldDB" id="A0A246RZ37"/>
<keyword evidence="3" id="KW-0227">DNA damage</keyword>
<dbReference type="OrthoDB" id="6192129at2"/>
<evidence type="ECO:0000256" key="1">
    <source>
        <dbReference type="ARBA" id="ARBA00008136"/>
    </source>
</evidence>
<dbReference type="InterPro" id="IPR036590">
    <property type="entry name" value="SRAP-like"/>
</dbReference>
<evidence type="ECO:0000256" key="2">
    <source>
        <dbReference type="ARBA" id="ARBA00022670"/>
    </source>
</evidence>
<proteinExistence type="inferred from homology"/>
<evidence type="ECO:0000256" key="8">
    <source>
        <dbReference type="RuleBase" id="RU364100"/>
    </source>
</evidence>
<evidence type="ECO:0000313" key="9">
    <source>
        <dbReference type="EMBL" id="OWV29433.1"/>
    </source>
</evidence>
<accession>A0A246RZ37</accession>
<evidence type="ECO:0000256" key="5">
    <source>
        <dbReference type="ARBA" id="ARBA00023124"/>
    </source>
</evidence>
<dbReference type="GO" id="GO:0008233">
    <property type="term" value="F:peptidase activity"/>
    <property type="evidence" value="ECO:0007669"/>
    <property type="project" value="UniProtKB-KW"/>
</dbReference>
<dbReference type="Gene3D" id="3.90.1680.10">
    <property type="entry name" value="SOS response associated peptidase-like"/>
    <property type="match status" value="1"/>
</dbReference>
<dbReference type="EC" id="3.4.-.-" evidence="8"/>
<evidence type="ECO:0000313" key="10">
    <source>
        <dbReference type="Proteomes" id="UP000197334"/>
    </source>
</evidence>
<dbReference type="GO" id="GO:0106300">
    <property type="term" value="P:protein-DNA covalent cross-linking repair"/>
    <property type="evidence" value="ECO:0007669"/>
    <property type="project" value="InterPro"/>
</dbReference>